<dbReference type="InterPro" id="IPR001279">
    <property type="entry name" value="Metallo-B-lactamas"/>
</dbReference>
<dbReference type="EMBL" id="JAPZVM010000001">
    <property type="protein sequence ID" value="MCZ8371147.1"/>
    <property type="molecule type" value="Genomic_DNA"/>
</dbReference>
<protein>
    <submittedName>
        <fullName evidence="6">MBL fold metallo-hydrolase</fullName>
    </submittedName>
</protein>
<evidence type="ECO:0000256" key="4">
    <source>
        <dbReference type="ARBA" id="ARBA00022833"/>
    </source>
</evidence>
<evidence type="ECO:0000256" key="1">
    <source>
        <dbReference type="ARBA" id="ARBA00001947"/>
    </source>
</evidence>
<keyword evidence="4" id="KW-0862">Zinc</keyword>
<comment type="cofactor">
    <cofactor evidence="1">
        <name>Zn(2+)</name>
        <dbReference type="ChEBI" id="CHEBI:29105"/>
    </cofactor>
</comment>
<dbReference type="Proteomes" id="UP001141933">
    <property type="component" value="Unassembled WGS sequence"/>
</dbReference>
<evidence type="ECO:0000313" key="7">
    <source>
        <dbReference type="Proteomes" id="UP001141933"/>
    </source>
</evidence>
<keyword evidence="7" id="KW-1185">Reference proteome</keyword>
<evidence type="ECO:0000313" key="6">
    <source>
        <dbReference type="EMBL" id="MCZ8371147.1"/>
    </source>
</evidence>
<dbReference type="SMART" id="SM00849">
    <property type="entry name" value="Lactamase_B"/>
    <property type="match status" value="1"/>
</dbReference>
<keyword evidence="3" id="KW-0378">Hydrolase</keyword>
<dbReference type="InterPro" id="IPR036866">
    <property type="entry name" value="RibonucZ/Hydroxyglut_hydro"/>
</dbReference>
<dbReference type="RefSeq" id="WP_269876236.1">
    <property type="nucleotide sequence ID" value="NZ_JAPZVM010000001.1"/>
</dbReference>
<comment type="caution">
    <text evidence="6">The sequence shown here is derived from an EMBL/GenBank/DDBJ whole genome shotgun (WGS) entry which is preliminary data.</text>
</comment>
<keyword evidence="2" id="KW-0479">Metal-binding</keyword>
<dbReference type="Gene3D" id="3.60.15.10">
    <property type="entry name" value="Ribonuclease Z/Hydroxyacylglutathione hydrolase-like"/>
    <property type="match status" value="1"/>
</dbReference>
<evidence type="ECO:0000256" key="3">
    <source>
        <dbReference type="ARBA" id="ARBA00022801"/>
    </source>
</evidence>
<evidence type="ECO:0000259" key="5">
    <source>
        <dbReference type="SMART" id="SM00849"/>
    </source>
</evidence>
<dbReference type="InterPro" id="IPR051453">
    <property type="entry name" value="MBL_Glyoxalase_II"/>
</dbReference>
<reference evidence="6" key="1">
    <citation type="submission" date="2022-12" db="EMBL/GenBank/DDBJ databases">
        <title>Phocaeicola acetigenes sp. nov., isolated feces from a healthy human.</title>
        <authorList>
            <person name="Do H."/>
            <person name="Ha Y.B."/>
            <person name="Kim J.-S."/>
            <person name="Suh M.K."/>
            <person name="Kim H.S."/>
            <person name="Lee J.-S."/>
        </authorList>
    </citation>
    <scope>NUCLEOTIDE SEQUENCE</scope>
    <source>
        <strain evidence="6">KGMB11183</strain>
    </source>
</reference>
<dbReference type="CDD" id="cd06262">
    <property type="entry name" value="metallo-hydrolase-like_MBL-fold"/>
    <property type="match status" value="1"/>
</dbReference>
<name>A0ABT4PDM2_9BACT</name>
<dbReference type="PANTHER" id="PTHR46233:SF3">
    <property type="entry name" value="HYDROXYACYLGLUTATHIONE HYDROLASE GLOC"/>
    <property type="match status" value="1"/>
</dbReference>
<dbReference type="SUPFAM" id="SSF56281">
    <property type="entry name" value="Metallo-hydrolase/oxidoreductase"/>
    <property type="match status" value="1"/>
</dbReference>
<accession>A0ABT4PDM2</accession>
<evidence type="ECO:0000256" key="2">
    <source>
        <dbReference type="ARBA" id="ARBA00022723"/>
    </source>
</evidence>
<sequence length="212" mass="23864">MKIKRFEFNMFPVNCYVLSDDTKEAVIIDAGCFYPDEQQELKRYITDNNLKVTHLLNTHLHLDHVFGNPFVKREFGLQAEAHKADEFLLNQVADQCRMFGFEINEPAVPLGRYIEDKELIRFGNTTLEAIHVPGHSPGGLVFYAASAQCMFSGDVLFNGSIGRSDLSGGDFTALRNGIINRLFVLPDETTVYPGHGDATTIGREKISNPFFR</sequence>
<feature type="domain" description="Metallo-beta-lactamase" evidence="5">
    <location>
        <begin position="12"/>
        <end position="195"/>
    </location>
</feature>
<proteinExistence type="predicted"/>
<dbReference type="Pfam" id="PF00753">
    <property type="entry name" value="Lactamase_B"/>
    <property type="match status" value="1"/>
</dbReference>
<organism evidence="6 7">
    <name type="scientific">Phocaeicola acetigenes</name>
    <dbReference type="NCBI Taxonomy" id="3016083"/>
    <lineage>
        <taxon>Bacteria</taxon>
        <taxon>Pseudomonadati</taxon>
        <taxon>Bacteroidota</taxon>
        <taxon>Bacteroidia</taxon>
        <taxon>Bacteroidales</taxon>
        <taxon>Bacteroidaceae</taxon>
        <taxon>Phocaeicola</taxon>
    </lineage>
</organism>
<dbReference type="PANTHER" id="PTHR46233">
    <property type="entry name" value="HYDROXYACYLGLUTATHIONE HYDROLASE GLOC"/>
    <property type="match status" value="1"/>
</dbReference>
<gene>
    <name evidence="6" type="ORF">O6P32_00265</name>
</gene>